<evidence type="ECO:0000313" key="2">
    <source>
        <dbReference type="Proteomes" id="UP000679432"/>
    </source>
</evidence>
<gene>
    <name evidence="1" type="ORF">PM22_001</name>
</gene>
<dbReference type="Proteomes" id="UP000679432">
    <property type="component" value="Segment"/>
</dbReference>
<reference evidence="1" key="1">
    <citation type="journal article" date="2021" name="Pharmaceuticals (Basel)">
        <title>epsilon(2)-Phages Are Naturally Bred and Have a Vastly Improved Host Range in Staphylococcus aureus over Wild Type Phages.</title>
        <authorList>
            <person name="Saez Moreno D."/>
            <person name="Visram Z."/>
            <person name="Mutti M."/>
            <person name="Restrepo-Cordoba M."/>
            <person name="Hartmann S."/>
            <person name="Kremers A.I."/>
            <person name="Tisakova L."/>
            <person name="Schertler S."/>
            <person name="Wittmann J."/>
            <person name="Kalali B."/>
            <person name="Monecke S."/>
            <person name="Ehricht R."/>
            <person name="Resch G."/>
            <person name="Corsini L."/>
        </authorList>
    </citation>
    <scope>NUCLEOTIDE SEQUENCE</scope>
</reference>
<protein>
    <recommendedName>
        <fullName evidence="3">TreF</fullName>
    </recommendedName>
</protein>
<accession>A0A8E5NQK9</accession>
<evidence type="ECO:0008006" key="3">
    <source>
        <dbReference type="Google" id="ProtNLM"/>
    </source>
</evidence>
<name>A0A8E5NQK9_9CAUD</name>
<evidence type="ECO:0000313" key="1">
    <source>
        <dbReference type="EMBL" id="QVD56246.1"/>
    </source>
</evidence>
<proteinExistence type="predicted"/>
<dbReference type="EMBL" id="MW546065">
    <property type="protein sequence ID" value="QVD56246.1"/>
    <property type="molecule type" value="Genomic_DNA"/>
</dbReference>
<organism evidence="1 2">
    <name type="scientific">Staphylococcus phage PM22</name>
    <dbReference type="NCBI Taxonomy" id="2813339"/>
    <lineage>
        <taxon>Viruses</taxon>
        <taxon>Duplodnaviria</taxon>
        <taxon>Heunggongvirae</taxon>
        <taxon>Uroviricota</taxon>
        <taxon>Caudoviricetes</taxon>
        <taxon>Herelleviridae</taxon>
        <taxon>Twortvirinae</taxon>
        <taxon>Kayvirus</taxon>
        <taxon>Kayvirus G1</taxon>
    </lineage>
</organism>
<sequence length="82" mass="9971">MFKVYYTVYHRGSMKTIKDKLDRSSLIYFLYDTWYKDISNIYPTDYTTYETKFCVDIDVDRLIEAVNREGILLINEGNYLEW</sequence>